<evidence type="ECO:0000256" key="1">
    <source>
        <dbReference type="ARBA" id="ARBA00023015"/>
    </source>
</evidence>
<organism evidence="5 6">
    <name type="scientific">Rhodopseudomonas julia</name>
    <dbReference type="NCBI Taxonomy" id="200617"/>
    <lineage>
        <taxon>Bacteria</taxon>
        <taxon>Pseudomonadati</taxon>
        <taxon>Pseudomonadota</taxon>
        <taxon>Alphaproteobacteria</taxon>
        <taxon>Hyphomicrobiales</taxon>
        <taxon>Nitrobacteraceae</taxon>
        <taxon>Rhodopseudomonas</taxon>
    </lineage>
</organism>
<dbReference type="EMBL" id="JAUSUK010000002">
    <property type="protein sequence ID" value="MDQ0326506.1"/>
    <property type="molecule type" value="Genomic_DNA"/>
</dbReference>
<dbReference type="GO" id="GO:0003677">
    <property type="term" value="F:DNA binding"/>
    <property type="evidence" value="ECO:0007669"/>
    <property type="project" value="UniProtKB-KW"/>
</dbReference>
<feature type="domain" description="HTH asnC-type" evidence="4">
    <location>
        <begin position="18"/>
        <end position="79"/>
    </location>
</feature>
<evidence type="ECO:0000256" key="2">
    <source>
        <dbReference type="ARBA" id="ARBA00023125"/>
    </source>
</evidence>
<dbReference type="InterPro" id="IPR036388">
    <property type="entry name" value="WH-like_DNA-bd_sf"/>
</dbReference>
<dbReference type="PANTHER" id="PTHR30154">
    <property type="entry name" value="LEUCINE-RESPONSIVE REGULATORY PROTEIN"/>
    <property type="match status" value="1"/>
</dbReference>
<keyword evidence="6" id="KW-1185">Reference proteome</keyword>
<proteinExistence type="predicted"/>
<protein>
    <submittedName>
        <fullName evidence="5">DNA-binding Lrp family transcriptional regulator</fullName>
    </submittedName>
</protein>
<keyword evidence="1" id="KW-0805">Transcription regulation</keyword>
<comment type="caution">
    <text evidence="5">The sequence shown here is derived from an EMBL/GenBank/DDBJ whole genome shotgun (WGS) entry which is preliminary data.</text>
</comment>
<sequence length="166" mass="18520">MTKDTNHVRQRLAPPARLDDKDRTLLGLLAEDSTRSYAELGKLLHLSPPAVHERVKRLRQDGVIKANIAVLDGARLGRPLLAFVHIDTTSWAVTRQLLALQELPEVEEIHTVTGESAMLLKVRTRDTQALEDLLEQIHSIEGFKGTRSYIALSTYLERGPSPVADD</sequence>
<dbReference type="InterPro" id="IPR036390">
    <property type="entry name" value="WH_DNA-bd_sf"/>
</dbReference>
<evidence type="ECO:0000313" key="6">
    <source>
        <dbReference type="Proteomes" id="UP001230253"/>
    </source>
</evidence>
<dbReference type="SUPFAM" id="SSF46785">
    <property type="entry name" value="Winged helix' DNA-binding domain"/>
    <property type="match status" value="1"/>
</dbReference>
<dbReference type="Gene3D" id="1.10.10.10">
    <property type="entry name" value="Winged helix-like DNA-binding domain superfamily/Winged helix DNA-binding domain"/>
    <property type="match status" value="1"/>
</dbReference>
<accession>A0ABU0C7L8</accession>
<dbReference type="PRINTS" id="PR00033">
    <property type="entry name" value="HTHASNC"/>
</dbReference>
<dbReference type="InterPro" id="IPR000485">
    <property type="entry name" value="AsnC-type_HTH_dom"/>
</dbReference>
<evidence type="ECO:0000259" key="4">
    <source>
        <dbReference type="PROSITE" id="PS50956"/>
    </source>
</evidence>
<dbReference type="Pfam" id="PF13404">
    <property type="entry name" value="HTH_AsnC-type"/>
    <property type="match status" value="1"/>
</dbReference>
<evidence type="ECO:0000256" key="3">
    <source>
        <dbReference type="ARBA" id="ARBA00023163"/>
    </source>
</evidence>
<dbReference type="InterPro" id="IPR019887">
    <property type="entry name" value="Tscrpt_reg_AsnC/Lrp_C"/>
</dbReference>
<dbReference type="Gene3D" id="3.30.70.920">
    <property type="match status" value="1"/>
</dbReference>
<name>A0ABU0C7L8_9BRAD</name>
<reference evidence="5 6" key="1">
    <citation type="submission" date="2023-07" db="EMBL/GenBank/DDBJ databases">
        <title>Genomic Encyclopedia of Type Strains, Phase IV (KMG-IV): sequencing the most valuable type-strain genomes for metagenomic binning, comparative biology and taxonomic classification.</title>
        <authorList>
            <person name="Goeker M."/>
        </authorList>
    </citation>
    <scope>NUCLEOTIDE SEQUENCE [LARGE SCALE GENOMIC DNA]</scope>
    <source>
        <strain evidence="5 6">DSM 11549</strain>
    </source>
</reference>
<dbReference type="InterPro" id="IPR019888">
    <property type="entry name" value="Tscrpt_reg_AsnC-like"/>
</dbReference>
<evidence type="ECO:0000313" key="5">
    <source>
        <dbReference type="EMBL" id="MDQ0326506.1"/>
    </source>
</evidence>
<dbReference type="SMART" id="SM00344">
    <property type="entry name" value="HTH_ASNC"/>
    <property type="match status" value="1"/>
</dbReference>
<dbReference type="PROSITE" id="PS50956">
    <property type="entry name" value="HTH_ASNC_2"/>
    <property type="match status" value="1"/>
</dbReference>
<gene>
    <name evidence="5" type="ORF">J2R99_002375</name>
</gene>
<dbReference type="Pfam" id="PF01037">
    <property type="entry name" value="AsnC_trans_reg"/>
    <property type="match status" value="1"/>
</dbReference>
<keyword evidence="3" id="KW-0804">Transcription</keyword>
<keyword evidence="2 5" id="KW-0238">DNA-binding</keyword>
<dbReference type="PANTHER" id="PTHR30154:SF53">
    <property type="entry name" value="HTH-TYPE TRANSCRIPTIONAL REGULATOR LRPC"/>
    <property type="match status" value="1"/>
</dbReference>
<dbReference type="SUPFAM" id="SSF54909">
    <property type="entry name" value="Dimeric alpha+beta barrel"/>
    <property type="match status" value="1"/>
</dbReference>
<dbReference type="RefSeq" id="WP_307154679.1">
    <property type="nucleotide sequence ID" value="NZ_JAUSUK010000002.1"/>
</dbReference>
<dbReference type="InterPro" id="IPR011008">
    <property type="entry name" value="Dimeric_a/b-barrel"/>
</dbReference>
<dbReference type="Proteomes" id="UP001230253">
    <property type="component" value="Unassembled WGS sequence"/>
</dbReference>